<evidence type="ECO:0000313" key="2">
    <source>
        <dbReference type="EMBL" id="KKN47211.1"/>
    </source>
</evidence>
<protein>
    <submittedName>
        <fullName evidence="2">Uncharacterized protein</fullName>
    </submittedName>
</protein>
<keyword evidence="1" id="KW-0472">Membrane</keyword>
<gene>
    <name evidence="2" type="ORF">LCGC14_0665520</name>
</gene>
<keyword evidence="1" id="KW-1133">Transmembrane helix</keyword>
<feature type="transmembrane region" description="Helical" evidence="1">
    <location>
        <begin position="50"/>
        <end position="68"/>
    </location>
</feature>
<accession>A0A0F9TDX3</accession>
<evidence type="ECO:0000256" key="1">
    <source>
        <dbReference type="SAM" id="Phobius"/>
    </source>
</evidence>
<proteinExistence type="predicted"/>
<dbReference type="AlphaFoldDB" id="A0A0F9TDX3"/>
<keyword evidence="1" id="KW-0812">Transmembrane</keyword>
<feature type="transmembrane region" description="Helical" evidence="1">
    <location>
        <begin position="21"/>
        <end position="44"/>
    </location>
</feature>
<sequence>MLKAFIEGLTQEGGFLRVRSVIALTVIGVYVYTVTVGSSGVVPVEDVKEITLLVVAFYFITRAAQGALGGKTK</sequence>
<comment type="caution">
    <text evidence="2">The sequence shown here is derived from an EMBL/GenBank/DDBJ whole genome shotgun (WGS) entry which is preliminary data.</text>
</comment>
<name>A0A0F9TDX3_9ZZZZ</name>
<organism evidence="2">
    <name type="scientific">marine sediment metagenome</name>
    <dbReference type="NCBI Taxonomy" id="412755"/>
    <lineage>
        <taxon>unclassified sequences</taxon>
        <taxon>metagenomes</taxon>
        <taxon>ecological metagenomes</taxon>
    </lineage>
</organism>
<dbReference type="EMBL" id="LAZR01001290">
    <property type="protein sequence ID" value="KKN47211.1"/>
    <property type="molecule type" value="Genomic_DNA"/>
</dbReference>
<reference evidence="2" key="1">
    <citation type="journal article" date="2015" name="Nature">
        <title>Complex archaea that bridge the gap between prokaryotes and eukaryotes.</title>
        <authorList>
            <person name="Spang A."/>
            <person name="Saw J.H."/>
            <person name="Jorgensen S.L."/>
            <person name="Zaremba-Niedzwiedzka K."/>
            <person name="Martijn J."/>
            <person name="Lind A.E."/>
            <person name="van Eijk R."/>
            <person name="Schleper C."/>
            <person name="Guy L."/>
            <person name="Ettema T.J."/>
        </authorList>
    </citation>
    <scope>NUCLEOTIDE SEQUENCE</scope>
</reference>